<evidence type="ECO:0000313" key="7">
    <source>
        <dbReference type="Proteomes" id="UP000218965"/>
    </source>
</evidence>
<comment type="similarity">
    <text evidence="2">Belongs to the bacterial solute-binding protein 7 family.</text>
</comment>
<dbReference type="Gene3D" id="3.40.190.170">
    <property type="entry name" value="Bacterial extracellular solute-binding protein, family 7"/>
    <property type="match status" value="1"/>
</dbReference>
<proteinExistence type="inferred from homology"/>
<sequence length="336" mass="36250">MKHQRVGTALAAATIMTLGLSACVGNEAPEQTTTSAPEDAVELRLSHVYDPSHPVQTCGVPSLNGALEGSGVFINAFPAAQLGSEAESLEQVVTGSLELAVAGPSFLGVWEPNVAMFDAPYLFRDIDHFVETLDGPVADEIFASLKEESGLDVLSTWYYGTRHVTSKEPVSTSADLAGKKFRTPDAPLYLAMADIMGGAATPMALSEAYLGLQQGTIDAQENPIPTIASQRFYEVQDYLNLTGHMIQGVMIVGSDASLSALSDEQRAALQEAMVDASAAVRECIEDEEASFVEEWREAGTIQINDDVDVEHFRQRALEMIPNSFEWGDLYLEIREG</sequence>
<keyword evidence="6" id="KW-0675">Receptor</keyword>
<dbReference type="AlphaFoldDB" id="A0A0U4NYN3"/>
<reference evidence="7" key="1">
    <citation type="submission" date="2015-12" db="EMBL/GenBank/DDBJ databases">
        <authorList>
            <person name="Shamseldin A."/>
            <person name="Moawad H."/>
            <person name="Abd El-Rahim W.M."/>
            <person name="Sadowsky M.J."/>
        </authorList>
    </citation>
    <scope>NUCLEOTIDE SEQUENCE [LARGE SCALE GENOMIC DNA]</scope>
    <source>
        <strain evidence="7">JAM AC0309</strain>
    </source>
</reference>
<dbReference type="Proteomes" id="UP000218965">
    <property type="component" value="Chromosome"/>
</dbReference>
<dbReference type="OrthoDB" id="9815946at2"/>
<dbReference type="InterPro" id="IPR004682">
    <property type="entry name" value="TRAP_DctP"/>
</dbReference>
<dbReference type="GO" id="GO:0030288">
    <property type="term" value="C:outer membrane-bounded periplasmic space"/>
    <property type="evidence" value="ECO:0007669"/>
    <property type="project" value="InterPro"/>
</dbReference>
<evidence type="ECO:0000256" key="3">
    <source>
        <dbReference type="ARBA" id="ARBA00022448"/>
    </source>
</evidence>
<keyword evidence="3" id="KW-0813">Transport</keyword>
<dbReference type="InterPro" id="IPR018389">
    <property type="entry name" value="DctP_fam"/>
</dbReference>
<evidence type="ECO:0000313" key="6">
    <source>
        <dbReference type="EMBL" id="BAU33315.1"/>
    </source>
</evidence>
<dbReference type="RefSeq" id="WP_096423052.1">
    <property type="nucleotide sequence ID" value="NZ_AP017315.1"/>
</dbReference>
<accession>A0A0U4NYN3</accession>
<dbReference type="NCBIfam" id="NF037995">
    <property type="entry name" value="TRAP_S1"/>
    <property type="match status" value="1"/>
</dbReference>
<comment type="subcellular location">
    <subcellularLocation>
        <location evidence="1">Cell envelope</location>
    </subcellularLocation>
</comment>
<dbReference type="GO" id="GO:0055085">
    <property type="term" value="P:transmembrane transport"/>
    <property type="evidence" value="ECO:0007669"/>
    <property type="project" value="InterPro"/>
</dbReference>
<dbReference type="InterPro" id="IPR038404">
    <property type="entry name" value="TRAP_DctP_sf"/>
</dbReference>
<dbReference type="EMBL" id="AP017315">
    <property type="protein sequence ID" value="BAU33315.1"/>
    <property type="molecule type" value="Genomic_DNA"/>
</dbReference>
<gene>
    <name evidence="6" type="ORF">MalAC0309_2475</name>
</gene>
<dbReference type="PIRSF" id="PIRSF006470">
    <property type="entry name" value="DctB"/>
    <property type="match status" value="1"/>
</dbReference>
<dbReference type="Pfam" id="PF03480">
    <property type="entry name" value="DctP"/>
    <property type="match status" value="1"/>
</dbReference>
<name>A0A0U4NYN3_9MICO</name>
<keyword evidence="4 5" id="KW-0732">Signal</keyword>
<protein>
    <submittedName>
        <fullName evidence="6">Tripartite ATP-independent periplasmic transport er solute receptor, DctP family</fullName>
    </submittedName>
</protein>
<dbReference type="PROSITE" id="PS51257">
    <property type="entry name" value="PROKAR_LIPOPROTEIN"/>
    <property type="match status" value="1"/>
</dbReference>
<feature type="chain" id="PRO_5039537638" evidence="5">
    <location>
        <begin position="23"/>
        <end position="336"/>
    </location>
</feature>
<dbReference type="PANTHER" id="PTHR33376:SF4">
    <property type="entry name" value="SIALIC ACID-BINDING PERIPLASMIC PROTEIN SIAP"/>
    <property type="match status" value="1"/>
</dbReference>
<evidence type="ECO:0000256" key="1">
    <source>
        <dbReference type="ARBA" id="ARBA00004196"/>
    </source>
</evidence>
<evidence type="ECO:0000256" key="2">
    <source>
        <dbReference type="ARBA" id="ARBA00009023"/>
    </source>
</evidence>
<feature type="signal peptide" evidence="5">
    <location>
        <begin position="1"/>
        <end position="22"/>
    </location>
</feature>
<evidence type="ECO:0000256" key="4">
    <source>
        <dbReference type="ARBA" id="ARBA00022729"/>
    </source>
</evidence>
<organism evidence="6 7">
    <name type="scientific">Microcella alkaliphila</name>
    <dbReference type="NCBI Taxonomy" id="279828"/>
    <lineage>
        <taxon>Bacteria</taxon>
        <taxon>Bacillati</taxon>
        <taxon>Actinomycetota</taxon>
        <taxon>Actinomycetes</taxon>
        <taxon>Micrococcales</taxon>
        <taxon>Microbacteriaceae</taxon>
        <taxon>Microcella</taxon>
    </lineage>
</organism>
<dbReference type="PANTHER" id="PTHR33376">
    <property type="match status" value="1"/>
</dbReference>
<dbReference type="NCBIfam" id="TIGR00787">
    <property type="entry name" value="dctP"/>
    <property type="match status" value="1"/>
</dbReference>
<evidence type="ECO:0000256" key="5">
    <source>
        <dbReference type="SAM" id="SignalP"/>
    </source>
</evidence>
<reference evidence="6 7" key="2">
    <citation type="submission" date="2016-01" db="EMBL/GenBank/DDBJ databases">
        <title>Microcella alkaliphila JAM AC0309 whole genome shotgun sequence.</title>
        <authorList>
            <person name="Kurata A."/>
            <person name="Hirose Y."/>
            <person name="Kishimoto N."/>
            <person name="Kobayashi T."/>
        </authorList>
    </citation>
    <scope>NUCLEOTIDE SEQUENCE [LARGE SCALE GENOMIC DNA]</scope>
    <source>
        <strain evidence="6 7">JAM AC0309</strain>
    </source>
</reference>
<dbReference type="KEGG" id="malk:MalAC0309_2475"/>